<proteinExistence type="predicted"/>
<protein>
    <submittedName>
        <fullName evidence="1">Uncharacterized protein</fullName>
    </submittedName>
</protein>
<accession>A0A382V3W7</accession>
<dbReference type="PROSITE" id="PS51257">
    <property type="entry name" value="PROKAR_LIPOPROTEIN"/>
    <property type="match status" value="1"/>
</dbReference>
<reference evidence="1" key="1">
    <citation type="submission" date="2018-05" db="EMBL/GenBank/DDBJ databases">
        <authorList>
            <person name="Lanie J.A."/>
            <person name="Ng W.-L."/>
            <person name="Kazmierczak K.M."/>
            <person name="Andrzejewski T.M."/>
            <person name="Davidsen T.M."/>
            <person name="Wayne K.J."/>
            <person name="Tettelin H."/>
            <person name="Glass J.I."/>
            <person name="Rusch D."/>
            <person name="Podicherti R."/>
            <person name="Tsui H.-C.T."/>
            <person name="Winkler M.E."/>
        </authorList>
    </citation>
    <scope>NUCLEOTIDE SEQUENCE</scope>
</reference>
<gene>
    <name evidence="1" type="ORF">METZ01_LOCUS393462</name>
</gene>
<name>A0A382V3W7_9ZZZZ</name>
<organism evidence="1">
    <name type="scientific">marine metagenome</name>
    <dbReference type="NCBI Taxonomy" id="408172"/>
    <lineage>
        <taxon>unclassified sequences</taxon>
        <taxon>metagenomes</taxon>
        <taxon>ecological metagenomes</taxon>
    </lineage>
</organism>
<feature type="non-terminal residue" evidence="1">
    <location>
        <position position="241"/>
    </location>
</feature>
<evidence type="ECO:0000313" key="1">
    <source>
        <dbReference type="EMBL" id="SVD40608.1"/>
    </source>
</evidence>
<dbReference type="AlphaFoldDB" id="A0A382V3W7"/>
<dbReference type="EMBL" id="UINC01148617">
    <property type="protein sequence ID" value="SVD40608.1"/>
    <property type="molecule type" value="Genomic_DNA"/>
</dbReference>
<sequence>MRNFIYLLSIFMALMGCGENEPVLMEPDESLRQEMRSLKHEIQKLKTLLTSKVEPTKIIAESTTNPNPKKEIDKERSRAISGGKITRMGEIGIFNESVGWTNVALAKADTEKILKTKFARSIKVYNDKAIGNFAKKNTADNKLDIIITFGYFPVSLYEPGNAEQEDSIAEKFLEGGDMFVNTADYIFYVTQGGGKNGDKGLKTITDSNFDCWGADADKFTPTVDGKKYVPSLPASYNSPRP</sequence>